<sequence length="103" mass="11456">MSWRVGMRRRVSTDIDNGGSAFPTSFNRDYPNEIVGGMTLRDYFAAKVVVGDEIGVRYAEQLLGRAMPDYAAHPLANAIFWADARARLRYIEADAMLAAREAA</sequence>
<protein>
    <submittedName>
        <fullName evidence="1">Uncharacterized protein</fullName>
    </submittedName>
</protein>
<name>A0AAE5ZDR4_CUPNH</name>
<reference evidence="1 2" key="1">
    <citation type="submission" date="2019-04" db="EMBL/GenBank/DDBJ databases">
        <title>Long-read de novo sequencing of Cupriavidus necator H16.</title>
        <authorList>
            <person name="Little G.T."/>
            <person name="Ehsaan M."/>
            <person name="Arenas-Lopez C."/>
            <person name="Jawed K."/>
            <person name="Winzer K."/>
            <person name="Kovacs K."/>
            <person name="Malys N."/>
            <person name="Minton N.P."/>
        </authorList>
    </citation>
    <scope>NUCLEOTIDE SEQUENCE [LARGE SCALE GENOMIC DNA]</scope>
    <source>
        <strain evidence="1 2">H16</strain>
    </source>
</reference>
<dbReference type="EMBL" id="CP039287">
    <property type="protein sequence ID" value="QCC01186.1"/>
    <property type="molecule type" value="Genomic_DNA"/>
</dbReference>
<evidence type="ECO:0000313" key="2">
    <source>
        <dbReference type="Proteomes" id="UP000296079"/>
    </source>
</evidence>
<dbReference type="Proteomes" id="UP000296079">
    <property type="component" value="Chromosome 1"/>
</dbReference>
<accession>A0AAE5ZDR4</accession>
<evidence type="ECO:0000313" key="1">
    <source>
        <dbReference type="EMBL" id="QCC01186.1"/>
    </source>
</evidence>
<proteinExistence type="predicted"/>
<dbReference type="AlphaFoldDB" id="A0AAE5ZDR4"/>
<gene>
    <name evidence="1" type="ORF">E6A55_11730</name>
</gene>
<dbReference type="RefSeq" id="WP_136227780.1">
    <property type="nucleotide sequence ID" value="NC_008313.1"/>
</dbReference>
<organism evidence="1 2">
    <name type="scientific">Cupriavidus necator (strain ATCC 17699 / DSM 428 / KCTC 22496 / NCIMB 10442 / H16 / Stanier 337)</name>
    <name type="common">Ralstonia eutropha</name>
    <dbReference type="NCBI Taxonomy" id="381666"/>
    <lineage>
        <taxon>Bacteria</taxon>
        <taxon>Pseudomonadati</taxon>
        <taxon>Pseudomonadota</taxon>
        <taxon>Betaproteobacteria</taxon>
        <taxon>Burkholderiales</taxon>
        <taxon>Burkholderiaceae</taxon>
        <taxon>Cupriavidus</taxon>
    </lineage>
</organism>